<protein>
    <submittedName>
        <fullName evidence="1">Transcription termination factor Rho</fullName>
    </submittedName>
</protein>
<accession>A0A3M3A1L4</accession>
<dbReference type="EMBL" id="RBNL01001000">
    <property type="protein sequence ID" value="RML94370.1"/>
    <property type="molecule type" value="Genomic_DNA"/>
</dbReference>
<feature type="non-terminal residue" evidence="1">
    <location>
        <position position="1"/>
    </location>
</feature>
<sequence>DEVAAIEFLIDKLKQTKTNDEFFLSMKRK</sequence>
<proteinExistence type="predicted"/>
<comment type="caution">
    <text evidence="1">The sequence shown here is derived from an EMBL/GenBank/DDBJ whole genome shotgun (WGS) entry which is preliminary data.</text>
</comment>
<reference evidence="1 2" key="1">
    <citation type="submission" date="2018-08" db="EMBL/GenBank/DDBJ databases">
        <title>Recombination of ecologically and evolutionarily significant loci maintains genetic cohesion in the Pseudomonas syringae species complex.</title>
        <authorList>
            <person name="Dillon M."/>
            <person name="Thakur S."/>
            <person name="Almeida R.N.D."/>
            <person name="Weir B.S."/>
            <person name="Guttman D.S."/>
        </authorList>
    </citation>
    <scope>NUCLEOTIDE SEQUENCE [LARGE SCALE GENOMIC DNA]</scope>
    <source>
        <strain evidence="1 2">88_10</strain>
    </source>
</reference>
<organism evidence="1 2">
    <name type="scientific">Pseudomonas syringae pv. maculicola</name>
    <dbReference type="NCBI Taxonomy" id="59511"/>
    <lineage>
        <taxon>Bacteria</taxon>
        <taxon>Pseudomonadati</taxon>
        <taxon>Pseudomonadota</taxon>
        <taxon>Gammaproteobacteria</taxon>
        <taxon>Pseudomonadales</taxon>
        <taxon>Pseudomonadaceae</taxon>
        <taxon>Pseudomonas</taxon>
    </lineage>
</organism>
<evidence type="ECO:0000313" key="1">
    <source>
        <dbReference type="EMBL" id="RML94370.1"/>
    </source>
</evidence>
<dbReference type="Proteomes" id="UP000282378">
    <property type="component" value="Unassembled WGS sequence"/>
</dbReference>
<evidence type="ECO:0000313" key="2">
    <source>
        <dbReference type="Proteomes" id="UP000282378"/>
    </source>
</evidence>
<name>A0A3M3A1L4_PSEYM</name>
<gene>
    <name evidence="1" type="ORF">APX70_07598</name>
</gene>
<dbReference type="AlphaFoldDB" id="A0A3M3A1L4"/>